<dbReference type="EMBL" id="DRXW01000203">
    <property type="protein sequence ID" value="HHR33939.1"/>
    <property type="molecule type" value="Genomic_DNA"/>
</dbReference>
<dbReference type="AlphaFoldDB" id="A0A7C5U2W5"/>
<gene>
    <name evidence="1" type="ORF">ENM46_03220</name>
</gene>
<reference evidence="1" key="1">
    <citation type="journal article" date="2020" name="mSystems">
        <title>Genome- and Community-Level Interaction Insights into Carbon Utilization and Element Cycling Functions of Hydrothermarchaeota in Hydrothermal Sediment.</title>
        <authorList>
            <person name="Zhou Z."/>
            <person name="Liu Y."/>
            <person name="Xu W."/>
            <person name="Pan J."/>
            <person name="Luo Z.H."/>
            <person name="Li M."/>
        </authorList>
    </citation>
    <scope>NUCLEOTIDE SEQUENCE [LARGE SCALE GENOMIC DNA]</scope>
    <source>
        <strain evidence="1">SpSt-1088</strain>
    </source>
</reference>
<proteinExistence type="predicted"/>
<protein>
    <recommendedName>
        <fullName evidence="2">DUF5666 domain-containing protein</fullName>
    </recommendedName>
</protein>
<evidence type="ECO:0008006" key="2">
    <source>
        <dbReference type="Google" id="ProtNLM"/>
    </source>
</evidence>
<comment type="caution">
    <text evidence="1">The sequence shown here is derived from an EMBL/GenBank/DDBJ whole genome shotgun (WGS) entry which is preliminary data.</text>
</comment>
<accession>A0A7C5U2W5</accession>
<name>A0A7C5U2W5_9BACT</name>
<sequence>MKKVIGILLVIIPFVISLANPDILSALSGILTVEKTSFELTGQVKEVVMGLRGNGYVTIKTDKTDTAESTEVRVPLSFANPTAVKIGSKVVVKGTQTTFLAPIYIEASEYKVQLRRNPIRDNLDYTTLSFKIKRIEVTKTTATIILADEKGKEVKIPAQIIPVWKNLKVGDDFKITGIKRSVNLPESIVIDGVSYKLSQQPNFTPLQTTQRAKVFGNMMMKKINRFRR</sequence>
<evidence type="ECO:0000313" key="1">
    <source>
        <dbReference type="EMBL" id="HHR33939.1"/>
    </source>
</evidence>
<organism evidence="1">
    <name type="scientific">Fervidobacterium nodosum</name>
    <dbReference type="NCBI Taxonomy" id="2424"/>
    <lineage>
        <taxon>Bacteria</taxon>
        <taxon>Thermotogati</taxon>
        <taxon>Thermotogota</taxon>
        <taxon>Thermotogae</taxon>
        <taxon>Thermotogales</taxon>
        <taxon>Fervidobacteriaceae</taxon>
        <taxon>Fervidobacterium</taxon>
    </lineage>
</organism>